<accession>A0A9P9DQK5</accession>
<feature type="transmembrane region" description="Helical" evidence="3">
    <location>
        <begin position="289"/>
        <end position="307"/>
    </location>
</feature>
<feature type="transmembrane region" description="Helical" evidence="3">
    <location>
        <begin position="167"/>
        <end position="189"/>
    </location>
</feature>
<evidence type="ECO:0000313" key="5">
    <source>
        <dbReference type="EMBL" id="KAH7123583.1"/>
    </source>
</evidence>
<proteinExistence type="inferred from homology"/>
<feature type="transmembrane region" description="Helical" evidence="3">
    <location>
        <begin position="79"/>
        <end position="101"/>
    </location>
</feature>
<keyword evidence="3" id="KW-1133">Transmembrane helix</keyword>
<dbReference type="InterPro" id="IPR036259">
    <property type="entry name" value="MFS_trans_sf"/>
</dbReference>
<evidence type="ECO:0000256" key="1">
    <source>
        <dbReference type="ARBA" id="ARBA00004141"/>
    </source>
</evidence>
<evidence type="ECO:0000259" key="4">
    <source>
        <dbReference type="PROSITE" id="PS50850"/>
    </source>
</evidence>
<dbReference type="PROSITE" id="PS50850">
    <property type="entry name" value="MFS"/>
    <property type="match status" value="1"/>
</dbReference>
<feature type="domain" description="Major facilitator superfamily (MFS) profile" evidence="4">
    <location>
        <begin position="252"/>
        <end position="446"/>
    </location>
</feature>
<feature type="transmembrane region" description="Helical" evidence="3">
    <location>
        <begin position="108"/>
        <end position="133"/>
    </location>
</feature>
<organism evidence="5 6">
    <name type="scientific">Dendryphion nanum</name>
    <dbReference type="NCBI Taxonomy" id="256645"/>
    <lineage>
        <taxon>Eukaryota</taxon>
        <taxon>Fungi</taxon>
        <taxon>Dikarya</taxon>
        <taxon>Ascomycota</taxon>
        <taxon>Pezizomycotina</taxon>
        <taxon>Dothideomycetes</taxon>
        <taxon>Pleosporomycetidae</taxon>
        <taxon>Pleosporales</taxon>
        <taxon>Torulaceae</taxon>
        <taxon>Dendryphion</taxon>
    </lineage>
</organism>
<comment type="similarity">
    <text evidence="2">Belongs to the major facilitator superfamily. Monocarboxylate porter (TC 2.A.1.13) family.</text>
</comment>
<evidence type="ECO:0000313" key="6">
    <source>
        <dbReference type="Proteomes" id="UP000700596"/>
    </source>
</evidence>
<feature type="transmembrane region" description="Helical" evidence="3">
    <location>
        <begin position="382"/>
        <end position="401"/>
    </location>
</feature>
<dbReference type="OrthoDB" id="6509908at2759"/>
<dbReference type="GO" id="GO:0016020">
    <property type="term" value="C:membrane"/>
    <property type="evidence" value="ECO:0007669"/>
    <property type="project" value="UniProtKB-SubCell"/>
</dbReference>
<evidence type="ECO:0000256" key="2">
    <source>
        <dbReference type="ARBA" id="ARBA00006727"/>
    </source>
</evidence>
<dbReference type="GO" id="GO:0022857">
    <property type="term" value="F:transmembrane transporter activity"/>
    <property type="evidence" value="ECO:0007669"/>
    <property type="project" value="InterPro"/>
</dbReference>
<feature type="transmembrane region" description="Helical" evidence="3">
    <location>
        <begin position="251"/>
        <end position="269"/>
    </location>
</feature>
<feature type="transmembrane region" description="Helical" evidence="3">
    <location>
        <begin position="413"/>
        <end position="437"/>
    </location>
</feature>
<dbReference type="Pfam" id="PF07690">
    <property type="entry name" value="MFS_1"/>
    <property type="match status" value="1"/>
</dbReference>
<keyword evidence="3" id="KW-0472">Membrane</keyword>
<feature type="transmembrane region" description="Helical" evidence="3">
    <location>
        <begin position="38"/>
        <end position="59"/>
    </location>
</feature>
<dbReference type="PANTHER" id="PTHR11360:SF234">
    <property type="entry name" value="MFS-TYPE TRANSPORTER DBAD-RELATED"/>
    <property type="match status" value="1"/>
</dbReference>
<name>A0A9P9DQK5_9PLEO</name>
<comment type="caution">
    <text evidence="5">The sequence shown here is derived from an EMBL/GenBank/DDBJ whole genome shotgun (WGS) entry which is preliminary data.</text>
</comment>
<dbReference type="Gene3D" id="1.20.1250.20">
    <property type="entry name" value="MFS general substrate transporter like domains"/>
    <property type="match status" value="1"/>
</dbReference>
<dbReference type="SUPFAM" id="SSF103473">
    <property type="entry name" value="MFS general substrate transporter"/>
    <property type="match status" value="1"/>
</dbReference>
<dbReference type="InterPro" id="IPR050327">
    <property type="entry name" value="Proton-linked_MCT"/>
</dbReference>
<dbReference type="EMBL" id="JAGMWT010000008">
    <property type="protein sequence ID" value="KAH7123583.1"/>
    <property type="molecule type" value="Genomic_DNA"/>
</dbReference>
<keyword evidence="6" id="KW-1185">Reference proteome</keyword>
<feature type="transmembrane region" description="Helical" evidence="3">
    <location>
        <begin position="139"/>
        <end position="160"/>
    </location>
</feature>
<dbReference type="InterPro" id="IPR011701">
    <property type="entry name" value="MFS"/>
</dbReference>
<evidence type="ECO:0000256" key="3">
    <source>
        <dbReference type="SAM" id="Phobius"/>
    </source>
</evidence>
<gene>
    <name evidence="5" type="ORF">B0J11DRAFT_435993</name>
</gene>
<dbReference type="AlphaFoldDB" id="A0A9P9DQK5"/>
<keyword evidence="3" id="KW-0812">Transmembrane</keyword>
<feature type="transmembrane region" description="Helical" evidence="3">
    <location>
        <begin position="195"/>
        <end position="216"/>
    </location>
</feature>
<reference evidence="5" key="1">
    <citation type="journal article" date="2021" name="Nat. Commun.">
        <title>Genetic determinants of endophytism in the Arabidopsis root mycobiome.</title>
        <authorList>
            <person name="Mesny F."/>
            <person name="Miyauchi S."/>
            <person name="Thiergart T."/>
            <person name="Pickel B."/>
            <person name="Atanasova L."/>
            <person name="Karlsson M."/>
            <person name="Huettel B."/>
            <person name="Barry K.W."/>
            <person name="Haridas S."/>
            <person name="Chen C."/>
            <person name="Bauer D."/>
            <person name="Andreopoulos W."/>
            <person name="Pangilinan J."/>
            <person name="LaButti K."/>
            <person name="Riley R."/>
            <person name="Lipzen A."/>
            <person name="Clum A."/>
            <person name="Drula E."/>
            <person name="Henrissat B."/>
            <person name="Kohler A."/>
            <person name="Grigoriev I.V."/>
            <person name="Martin F.M."/>
            <person name="Hacquard S."/>
        </authorList>
    </citation>
    <scope>NUCLEOTIDE SEQUENCE</scope>
    <source>
        <strain evidence="5">MPI-CAGE-CH-0243</strain>
    </source>
</reference>
<sequence>MSRPKPYSPAIPLTPISVSTSITSRTHTPHPKDRGLHAWLQVLGAFVLNFTTWGLLSSFGVFQTYYTTTLLPGTSASDISWIGSTQAFCMFGVSFLIGPLFDRGCVVGLLWTGSAMMVAGFFMVGQCVAFWQFMIVQGAVMGVGFGCVYLCAPGLIAVWFERKQALAMGIASSGSGLGAVVFPLTFTYLVPKIGFAWTIRAIAFIVLGLSVIPLLVMREYLPPRVSGPNRFTLVKYLRSLIDFTALRETPFLLLVSGLASTFMGIYTVLYYVNVYAALISTGTLTPTPLAAQTLTIINAASTIGRLLPSFLADKAGVPLVLALTAFFSATITYALYLVLDTTSLVAWSIFFGSTAGAFMGLPVAGIVSISSNGARGKIGTRIGMTLGVVGAGVLVAEPIAGRILKKKDNHWDFFAFVLFAGGLMSIGTISIGMAMLVKWKRANRGY</sequence>
<protein>
    <submittedName>
        <fullName evidence="5">Monocarboxylate permease-like protein</fullName>
    </submittedName>
</protein>
<feature type="transmembrane region" description="Helical" evidence="3">
    <location>
        <begin position="345"/>
        <end position="370"/>
    </location>
</feature>
<comment type="subcellular location">
    <subcellularLocation>
        <location evidence="1">Membrane</location>
        <topology evidence="1">Multi-pass membrane protein</topology>
    </subcellularLocation>
</comment>
<feature type="transmembrane region" description="Helical" evidence="3">
    <location>
        <begin position="319"/>
        <end position="339"/>
    </location>
</feature>
<dbReference type="PANTHER" id="PTHR11360">
    <property type="entry name" value="MONOCARBOXYLATE TRANSPORTER"/>
    <property type="match status" value="1"/>
</dbReference>
<dbReference type="InterPro" id="IPR020846">
    <property type="entry name" value="MFS_dom"/>
</dbReference>
<dbReference type="Proteomes" id="UP000700596">
    <property type="component" value="Unassembled WGS sequence"/>
</dbReference>